<dbReference type="Proteomes" id="UP000033815">
    <property type="component" value="Unassembled WGS sequence"/>
</dbReference>
<feature type="region of interest" description="Disordered" evidence="1">
    <location>
        <begin position="1"/>
        <end position="61"/>
    </location>
</feature>
<evidence type="ECO:0000256" key="1">
    <source>
        <dbReference type="SAM" id="MobiDB-lite"/>
    </source>
</evidence>
<dbReference type="AlphaFoldDB" id="A0A837I775"/>
<proteinExistence type="predicted"/>
<dbReference type="EMBL" id="LCHP01000004">
    <property type="protein sequence ID" value="KKT36920.1"/>
    <property type="molecule type" value="Genomic_DNA"/>
</dbReference>
<comment type="caution">
    <text evidence="2">The sequence shown here is derived from an EMBL/GenBank/DDBJ whole genome shotgun (WGS) entry which is preliminary data.</text>
</comment>
<organism evidence="2 3">
    <name type="scientific">Candidatus Nomurabacteria bacterium GW2011_GWB1_44_12</name>
    <dbReference type="NCBI Taxonomy" id="1618748"/>
    <lineage>
        <taxon>Bacteria</taxon>
        <taxon>Candidatus Nomuraibacteriota</taxon>
    </lineage>
</organism>
<name>A0A837I775_9BACT</name>
<gene>
    <name evidence="2" type="ORF">UW25_C0004G0248</name>
</gene>
<feature type="compositionally biased region" description="Polar residues" evidence="1">
    <location>
        <begin position="25"/>
        <end position="38"/>
    </location>
</feature>
<evidence type="ECO:0000313" key="2">
    <source>
        <dbReference type="EMBL" id="KKT36920.1"/>
    </source>
</evidence>
<reference evidence="2 3" key="1">
    <citation type="journal article" date="2015" name="Nature">
        <title>rRNA introns, odd ribosomes, and small enigmatic genomes across a large radiation of phyla.</title>
        <authorList>
            <person name="Brown C.T."/>
            <person name="Hug L.A."/>
            <person name="Thomas B.C."/>
            <person name="Sharon I."/>
            <person name="Castelle C.J."/>
            <person name="Singh A."/>
            <person name="Wilkins M.J."/>
            <person name="Williams K.H."/>
            <person name="Banfield J.F."/>
        </authorList>
    </citation>
    <scope>NUCLEOTIDE SEQUENCE [LARGE SCALE GENOMIC DNA]</scope>
</reference>
<sequence>MKKEDSATRDMSSPKHSYHARKDASTTQADGNPSGTEPKQSKRVIVSEESEMFDVPHMQYF</sequence>
<accession>A0A837I775</accession>
<evidence type="ECO:0000313" key="3">
    <source>
        <dbReference type="Proteomes" id="UP000033815"/>
    </source>
</evidence>
<protein>
    <submittedName>
        <fullName evidence="2">Uncharacterized protein</fullName>
    </submittedName>
</protein>